<accession>A0A8K0UHS5</accession>
<gene>
    <name evidence="2" type="ORF">BXZ70DRAFT_1010814</name>
</gene>
<dbReference type="Gene3D" id="1.20.1280.50">
    <property type="match status" value="1"/>
</dbReference>
<protein>
    <recommendedName>
        <fullName evidence="1">F-box domain-containing protein</fullName>
    </recommendedName>
</protein>
<keyword evidence="3" id="KW-1185">Reference proteome</keyword>
<evidence type="ECO:0000313" key="2">
    <source>
        <dbReference type="EMBL" id="KAH8092497.1"/>
    </source>
</evidence>
<dbReference type="InterPro" id="IPR001810">
    <property type="entry name" value="F-box_dom"/>
</dbReference>
<reference evidence="2" key="1">
    <citation type="journal article" date="2021" name="New Phytol.">
        <title>Evolutionary innovations through gain and loss of genes in the ectomycorrhizal Boletales.</title>
        <authorList>
            <person name="Wu G."/>
            <person name="Miyauchi S."/>
            <person name="Morin E."/>
            <person name="Kuo A."/>
            <person name="Drula E."/>
            <person name="Varga T."/>
            <person name="Kohler A."/>
            <person name="Feng B."/>
            <person name="Cao Y."/>
            <person name="Lipzen A."/>
            <person name="Daum C."/>
            <person name="Hundley H."/>
            <person name="Pangilinan J."/>
            <person name="Johnson J."/>
            <person name="Barry K."/>
            <person name="LaButti K."/>
            <person name="Ng V."/>
            <person name="Ahrendt S."/>
            <person name="Min B."/>
            <person name="Choi I.G."/>
            <person name="Park H."/>
            <person name="Plett J.M."/>
            <person name="Magnuson J."/>
            <person name="Spatafora J.W."/>
            <person name="Nagy L.G."/>
            <person name="Henrissat B."/>
            <person name="Grigoriev I.V."/>
            <person name="Yang Z.L."/>
            <person name="Xu J."/>
            <person name="Martin F.M."/>
        </authorList>
    </citation>
    <scope>NUCLEOTIDE SEQUENCE</scope>
    <source>
        <strain evidence="2">KKN 215</strain>
    </source>
</reference>
<dbReference type="AlphaFoldDB" id="A0A8K0UHS5"/>
<organism evidence="2 3">
    <name type="scientific">Cristinia sonorae</name>
    <dbReference type="NCBI Taxonomy" id="1940300"/>
    <lineage>
        <taxon>Eukaryota</taxon>
        <taxon>Fungi</taxon>
        <taxon>Dikarya</taxon>
        <taxon>Basidiomycota</taxon>
        <taxon>Agaricomycotina</taxon>
        <taxon>Agaricomycetes</taxon>
        <taxon>Agaricomycetidae</taxon>
        <taxon>Agaricales</taxon>
        <taxon>Pleurotineae</taxon>
        <taxon>Stephanosporaceae</taxon>
        <taxon>Cristinia</taxon>
    </lineage>
</organism>
<name>A0A8K0UHS5_9AGAR</name>
<proteinExistence type="predicted"/>
<comment type="caution">
    <text evidence="2">The sequence shown here is derived from an EMBL/GenBank/DDBJ whole genome shotgun (WGS) entry which is preliminary data.</text>
</comment>
<dbReference type="SUPFAM" id="SSF81383">
    <property type="entry name" value="F-box domain"/>
    <property type="match status" value="1"/>
</dbReference>
<feature type="domain" description="F-box" evidence="1">
    <location>
        <begin position="1"/>
        <end position="48"/>
    </location>
</feature>
<dbReference type="InterPro" id="IPR036047">
    <property type="entry name" value="F-box-like_dom_sf"/>
</dbReference>
<sequence>MATLQDLPHELLEKILLQADAPTITLCRLVCTAFTEVIRDSTAIQYKLELAINGYEDGTLNGWSTAEKLEALRSRRSACVAVQPTTIRTINITHEILFTRGHFAWISKEDEFHVLQLPSAFRGIPAKEWAVKGPIVDVITQNRTAMDPDEDILAVAEYREGEREFWVISLRSLTTGDYHPQAKNRELASIRAGFASGLDLTVWRDYVGIDHFEDRGDYTYIYIYNWKTGERLLALDAKPIAYTFVSDQYMLLAHSDYHSAEATVSVIHLPSLPCEGSHKMMTSLTELEPLSTVQLRLPDCECPSSGLYIAATPARPWQKLSTAFHPSDPEDQGVVIHMSYYDWRINDFKDQKRSTLIVPWSAIQRGIQTGQDEQKKRLEWNEWGPKDTAFIPSTRGKPFPRVRGMGSTVLRQVSSVSSLDDLKPLTSLNRHVNLALSDRGQSREYNVEALGDDYIITSESNNSSSEYHILSF</sequence>
<evidence type="ECO:0000259" key="1">
    <source>
        <dbReference type="PROSITE" id="PS50181"/>
    </source>
</evidence>
<evidence type="ECO:0000313" key="3">
    <source>
        <dbReference type="Proteomes" id="UP000813824"/>
    </source>
</evidence>
<dbReference type="Proteomes" id="UP000813824">
    <property type="component" value="Unassembled WGS sequence"/>
</dbReference>
<dbReference type="PROSITE" id="PS50181">
    <property type="entry name" value="FBOX"/>
    <property type="match status" value="1"/>
</dbReference>
<dbReference type="OrthoDB" id="3174109at2759"/>
<dbReference type="EMBL" id="JAEVFJ010000032">
    <property type="protein sequence ID" value="KAH8092497.1"/>
    <property type="molecule type" value="Genomic_DNA"/>
</dbReference>
<dbReference type="Pfam" id="PF00646">
    <property type="entry name" value="F-box"/>
    <property type="match status" value="1"/>
</dbReference>